<organism evidence="1 2">
    <name type="scientific">Staphylothermus marinus (strain ATCC 43588 / DSM 3639 / JCM 9404 / F1)</name>
    <dbReference type="NCBI Taxonomy" id="399550"/>
    <lineage>
        <taxon>Archaea</taxon>
        <taxon>Thermoproteota</taxon>
        <taxon>Thermoprotei</taxon>
        <taxon>Desulfurococcales</taxon>
        <taxon>Desulfurococcaceae</taxon>
        <taxon>Staphylothermus</taxon>
    </lineage>
</organism>
<gene>
    <name evidence="1" type="ordered locus">Smar_0970</name>
</gene>
<reference evidence="2" key="1">
    <citation type="journal article" date="2009" name="BMC Genomics">
        <title>The complete genome sequence of Staphylothermus marinus reveals differences in sulfur metabolism among heterotrophic Crenarchaeota.</title>
        <authorList>
            <person name="Anderson I.J."/>
            <person name="Dharmarajan L."/>
            <person name="Rodriguez J."/>
            <person name="Hooper S."/>
            <person name="Porat I."/>
            <person name="Ulrich L.E."/>
            <person name="Elkins J.G."/>
            <person name="Mavromatis K."/>
            <person name="Sun H."/>
            <person name="Land M."/>
            <person name="Lapidus A."/>
            <person name="Lucas S."/>
            <person name="Barry K."/>
            <person name="Huber H."/>
            <person name="Zhulin I.B."/>
            <person name="Whitman W.B."/>
            <person name="Mukhopadhyay B."/>
            <person name="Woese C."/>
            <person name="Bristow J."/>
            <person name="Kyrpides N."/>
        </authorList>
    </citation>
    <scope>NUCLEOTIDE SEQUENCE [LARGE SCALE GENOMIC DNA]</scope>
    <source>
        <strain evidence="2">ATCC 43588 / DSM 3639 / JCM 9404 / F1</strain>
    </source>
</reference>
<accession>A3DN59</accession>
<dbReference type="STRING" id="399550.Smar_0970"/>
<protein>
    <submittedName>
        <fullName evidence="1">Uncharacterized protein</fullName>
    </submittedName>
</protein>
<reference evidence="1 2" key="2">
    <citation type="journal article" date="2009" name="Stand. Genomic Sci.">
        <title>Complete genome sequence of Staphylothermus marinus Stetter and Fiala 1986 type strain F1.</title>
        <authorList>
            <person name="Anderson I.J."/>
            <person name="Sun H."/>
            <person name="Lapidus A."/>
            <person name="Copeland A."/>
            <person name="Glavina Del Rio T."/>
            <person name="Tice H."/>
            <person name="Dalin E."/>
            <person name="Lucas S."/>
            <person name="Barry K."/>
            <person name="Land M."/>
            <person name="Richardson P."/>
            <person name="Huber H."/>
            <person name="Kyrpides N.C."/>
        </authorList>
    </citation>
    <scope>NUCLEOTIDE SEQUENCE [LARGE SCALE GENOMIC DNA]</scope>
    <source>
        <strain evidence="2">ATCC 43588 / DSM 3639 / JCM 9404 / F1</strain>
    </source>
</reference>
<dbReference type="KEGG" id="smr:Smar_0970"/>
<evidence type="ECO:0000313" key="1">
    <source>
        <dbReference type="EMBL" id="ABN70069.1"/>
    </source>
</evidence>
<dbReference type="Proteomes" id="UP000000254">
    <property type="component" value="Chromosome"/>
</dbReference>
<dbReference type="AlphaFoldDB" id="A3DN59"/>
<proteinExistence type="predicted"/>
<evidence type="ECO:0000313" key="2">
    <source>
        <dbReference type="Proteomes" id="UP000000254"/>
    </source>
</evidence>
<name>A3DN59_STAMF</name>
<dbReference type="HOGENOM" id="CLU_1269980_0_0_2"/>
<dbReference type="eggNOG" id="arCOG12425">
    <property type="taxonomic scope" value="Archaea"/>
</dbReference>
<keyword evidence="2" id="KW-1185">Reference proteome</keyword>
<sequence>MLLTHLINHYDYNNGKGDEEMPETDAYSVKKLSPSEPMLIIRLLVETPRQIPLTKIEKVLSREYGYKTMITSPYSLEARISMPIRLLSELLNKIESTIRDLSMKTSSICIDYYITLKNNMCLCSVYKNKIIRREVLGSKTFCLMEINDDIVAYIYCRLDKRYQTIRFLEKEKIINSDLLQLPKTLFIKCIEEEHAEDIERIRYNIEAFIKNILRDTK</sequence>
<dbReference type="EMBL" id="CP000575">
    <property type="protein sequence ID" value="ABN70069.1"/>
    <property type="molecule type" value="Genomic_DNA"/>
</dbReference>